<dbReference type="Proteomes" id="UP001500320">
    <property type="component" value="Unassembled WGS sequence"/>
</dbReference>
<dbReference type="PIRSF" id="PIRSF002889">
    <property type="entry name" value="Rod_FlgB"/>
    <property type="match status" value="1"/>
</dbReference>
<evidence type="ECO:0000256" key="3">
    <source>
        <dbReference type="ARBA" id="ARBA00014376"/>
    </source>
</evidence>
<dbReference type="RefSeq" id="WP_344862834.1">
    <property type="nucleotide sequence ID" value="NZ_BAAAUT010000039.1"/>
</dbReference>
<evidence type="ECO:0000313" key="8">
    <source>
        <dbReference type="EMBL" id="GAA3149812.1"/>
    </source>
</evidence>
<dbReference type="Pfam" id="PF00460">
    <property type="entry name" value="Flg_bb_rod"/>
    <property type="match status" value="1"/>
</dbReference>
<proteinExistence type="inferred from homology"/>
<evidence type="ECO:0000259" key="7">
    <source>
        <dbReference type="Pfam" id="PF00460"/>
    </source>
</evidence>
<reference evidence="10" key="2">
    <citation type="journal article" date="2019" name="Int. J. Syst. Evol. Microbiol.">
        <title>The Global Catalogue of Microorganisms (GCM) 10K type strain sequencing project: providing services to taxonomists for standard genome sequencing and annotation.</title>
        <authorList>
            <consortium name="The Broad Institute Genomics Platform"/>
            <consortium name="The Broad Institute Genome Sequencing Center for Infectious Disease"/>
            <person name="Wu L."/>
            <person name="Ma J."/>
        </authorList>
    </citation>
    <scope>NUCLEOTIDE SEQUENCE [LARGE SCALE GENOMIC DNA]</scope>
    <source>
        <strain evidence="10">JCM 9373</strain>
    </source>
</reference>
<name>A0ABP6NIN2_9ACTN</name>
<evidence type="ECO:0000313" key="10">
    <source>
        <dbReference type="Proteomes" id="UP001500320"/>
    </source>
</evidence>
<accession>A0ABP6NIN2</accession>
<dbReference type="EMBL" id="BAAAUT010000039">
    <property type="protein sequence ID" value="GAA3149909.1"/>
    <property type="molecule type" value="Genomic_DNA"/>
</dbReference>
<evidence type="ECO:0000256" key="4">
    <source>
        <dbReference type="ARBA" id="ARBA00023143"/>
    </source>
</evidence>
<evidence type="ECO:0000256" key="1">
    <source>
        <dbReference type="ARBA" id="ARBA00004117"/>
    </source>
</evidence>
<comment type="subunit">
    <text evidence="6">The basal body constitutes a major portion of the flagellar organelle and consists of a number of rings mounted on a central rod.</text>
</comment>
<evidence type="ECO:0000256" key="6">
    <source>
        <dbReference type="PIRNR" id="PIRNR002889"/>
    </source>
</evidence>
<comment type="subcellular location">
    <subcellularLocation>
        <location evidence="1 6">Bacterial flagellum basal body</location>
    </subcellularLocation>
</comment>
<evidence type="ECO:0000256" key="5">
    <source>
        <dbReference type="ARBA" id="ARBA00024934"/>
    </source>
</evidence>
<evidence type="ECO:0000256" key="2">
    <source>
        <dbReference type="ARBA" id="ARBA00009677"/>
    </source>
</evidence>
<comment type="caution">
    <text evidence="8">The sequence shown here is derived from an EMBL/GenBank/DDBJ whole genome shotgun (WGS) entry which is preliminary data.</text>
</comment>
<keyword evidence="4 6" id="KW-0975">Bacterial flagellum</keyword>
<dbReference type="PROSITE" id="PS00588">
    <property type="entry name" value="FLAGELLA_BB_ROD"/>
    <property type="match status" value="1"/>
</dbReference>
<reference evidence="8" key="3">
    <citation type="submission" date="2023-12" db="EMBL/GenBank/DDBJ databases">
        <authorList>
            <person name="Sun Q."/>
            <person name="Inoue M."/>
        </authorList>
    </citation>
    <scope>NUCLEOTIDE SEQUENCE</scope>
    <source>
        <strain evidence="8">JCM 9373</strain>
    </source>
</reference>
<comment type="function">
    <text evidence="5 6">Structural component of flagellum, the bacterial motility apparatus. Part of the rod structure of flagellar basal body.</text>
</comment>
<protein>
    <recommendedName>
        <fullName evidence="3 6">Flagellar basal body rod protein FlgB</fullName>
    </recommendedName>
</protein>
<evidence type="ECO:0000313" key="9">
    <source>
        <dbReference type="EMBL" id="GAA3149909.1"/>
    </source>
</evidence>
<feature type="domain" description="Flagellar basal body rod protein N-terminal" evidence="7">
    <location>
        <begin position="13"/>
        <end position="36"/>
    </location>
</feature>
<dbReference type="InterPro" id="IPR019776">
    <property type="entry name" value="Flagellar_basal_body_rod_CS"/>
</dbReference>
<reference evidence="8" key="1">
    <citation type="journal article" date="2014" name="Int. J. Syst. Evol. Microbiol.">
        <title>Complete genome of a new Firmicutes species belonging to the dominant human colonic microbiota ('Ruminococcus bicirculans') reveals two chromosomes and a selective capacity to utilize plant glucans.</title>
        <authorList>
            <consortium name="NISC Comparative Sequencing Program"/>
            <person name="Wegmann U."/>
            <person name="Louis P."/>
            <person name="Goesmann A."/>
            <person name="Henrissat B."/>
            <person name="Duncan S.H."/>
            <person name="Flint H.J."/>
        </authorList>
    </citation>
    <scope>NUCLEOTIDE SEQUENCE</scope>
    <source>
        <strain evidence="8">JCM 9373</strain>
    </source>
</reference>
<organism evidence="8 10">
    <name type="scientific">Planomonospora alba</name>
    <dbReference type="NCBI Taxonomy" id="161354"/>
    <lineage>
        <taxon>Bacteria</taxon>
        <taxon>Bacillati</taxon>
        <taxon>Actinomycetota</taxon>
        <taxon>Actinomycetes</taxon>
        <taxon>Streptosporangiales</taxon>
        <taxon>Streptosporangiaceae</taxon>
        <taxon>Planomonospora</taxon>
    </lineage>
</organism>
<gene>
    <name evidence="8" type="ORF">GCM10010466_45990</name>
    <name evidence="9" type="ORF">GCM10010466_46110</name>
</gene>
<sequence>MLDDVASSAVRVALKGLAQRQRVIADNIANVETPRFLAGRVQFEDALRTAVEDGTSPQEVTPEVARSLEPTRENGNNVNLDHETLTHMDTVLRYQTMLKALDSKYSLLRSVIRGGA</sequence>
<comment type="similarity">
    <text evidence="2 6">Belongs to the flagella basal body rod proteins family.</text>
</comment>
<dbReference type="InterPro" id="IPR006300">
    <property type="entry name" value="FlgB"/>
</dbReference>
<keyword evidence="10" id="KW-1185">Reference proteome</keyword>
<dbReference type="InterPro" id="IPR001444">
    <property type="entry name" value="Flag_bb_rod_N"/>
</dbReference>
<dbReference type="EMBL" id="BAAAUT010000039">
    <property type="protein sequence ID" value="GAA3149812.1"/>
    <property type="molecule type" value="Genomic_DNA"/>
</dbReference>